<organism evidence="2 3">
    <name type="scientific">Mycobacterium spongiae</name>
    <dbReference type="NCBI Taxonomy" id="886343"/>
    <lineage>
        <taxon>Bacteria</taxon>
        <taxon>Bacillati</taxon>
        <taxon>Actinomycetota</taxon>
        <taxon>Actinomycetes</taxon>
        <taxon>Mycobacteriales</taxon>
        <taxon>Mycobacteriaceae</taxon>
        <taxon>Mycobacterium</taxon>
    </lineage>
</organism>
<name>A0A975PXL3_9MYCO</name>
<feature type="domain" description="SnoaL-like" evidence="1">
    <location>
        <begin position="10"/>
        <end position="115"/>
    </location>
</feature>
<accession>A0A975PXL3</accession>
<sequence length="131" mass="14187">MSDAANIDLVRRTYAAFSRGDLSELARCFAPDVEHIAPGKHALAGVLRGRDQVLARLSATKAACDDTLTVTLEEAFTNADGQVIAVDRSAASRNGKVLDERVAILFTIADGRVTRFSEFFANPSVLEDFWA</sequence>
<evidence type="ECO:0000313" key="2">
    <source>
        <dbReference type="EMBL" id="QUR68305.1"/>
    </source>
</evidence>
<protein>
    <submittedName>
        <fullName evidence="2">DUF4440 domain-containing protein</fullName>
    </submittedName>
</protein>
<dbReference type="InterPro" id="IPR037401">
    <property type="entry name" value="SnoaL-like"/>
</dbReference>
<reference evidence="2" key="1">
    <citation type="submission" date="2019-12" db="EMBL/GenBank/DDBJ databases">
        <title>Mycobacterium spongiae sp. nov.</title>
        <authorList>
            <person name="Stinear T."/>
        </authorList>
    </citation>
    <scope>NUCLEOTIDE SEQUENCE</scope>
    <source>
        <strain evidence="2">FSD4b-SM</strain>
    </source>
</reference>
<dbReference type="PANTHER" id="PTHR41252">
    <property type="entry name" value="BLR2505 PROTEIN"/>
    <property type="match status" value="1"/>
</dbReference>
<dbReference type="InterPro" id="IPR032710">
    <property type="entry name" value="NTF2-like_dom_sf"/>
</dbReference>
<evidence type="ECO:0000313" key="3">
    <source>
        <dbReference type="Proteomes" id="UP000682202"/>
    </source>
</evidence>
<dbReference type="SUPFAM" id="SSF54427">
    <property type="entry name" value="NTF2-like"/>
    <property type="match status" value="1"/>
</dbReference>
<evidence type="ECO:0000259" key="1">
    <source>
        <dbReference type="Pfam" id="PF12680"/>
    </source>
</evidence>
<gene>
    <name evidence="2" type="ORF">F6B93_15525</name>
</gene>
<keyword evidence="3" id="KW-1185">Reference proteome</keyword>
<dbReference type="KEGG" id="mspg:F6B93_15525"/>
<proteinExistence type="predicted"/>
<dbReference type="Pfam" id="PF12680">
    <property type="entry name" value="SnoaL_2"/>
    <property type="match status" value="1"/>
</dbReference>
<dbReference type="RefSeq" id="WP_211695874.1">
    <property type="nucleotide sequence ID" value="NZ_CP046600.1"/>
</dbReference>
<dbReference type="Gene3D" id="3.10.450.50">
    <property type="match status" value="1"/>
</dbReference>
<dbReference type="AlphaFoldDB" id="A0A975PXL3"/>
<dbReference type="Proteomes" id="UP000682202">
    <property type="component" value="Chromosome"/>
</dbReference>
<dbReference type="PANTHER" id="PTHR41252:SF1">
    <property type="entry name" value="BLR2505 PROTEIN"/>
    <property type="match status" value="1"/>
</dbReference>
<dbReference type="EMBL" id="CP046600">
    <property type="protein sequence ID" value="QUR68305.1"/>
    <property type="molecule type" value="Genomic_DNA"/>
</dbReference>